<dbReference type="EMBL" id="JAQMWT010000122">
    <property type="protein sequence ID" value="KAJ8610027.1"/>
    <property type="molecule type" value="Genomic_DNA"/>
</dbReference>
<name>A0AAD7UK90_9STRA</name>
<dbReference type="PANTHER" id="PTHR10543">
    <property type="entry name" value="BETA-CAROTENE DIOXYGENASE"/>
    <property type="match status" value="1"/>
</dbReference>
<protein>
    <recommendedName>
        <fullName evidence="9">Dioxygenase</fullName>
    </recommendedName>
</protein>
<evidence type="ECO:0000256" key="3">
    <source>
        <dbReference type="ARBA" id="ARBA00023002"/>
    </source>
</evidence>
<keyword evidence="2 5" id="KW-0479">Metal-binding</keyword>
<evidence type="ECO:0000313" key="7">
    <source>
        <dbReference type="EMBL" id="KAJ8610027.1"/>
    </source>
</evidence>
<comment type="caution">
    <text evidence="7">The sequence shown here is derived from an EMBL/GenBank/DDBJ whole genome shotgun (WGS) entry which is preliminary data.</text>
</comment>
<dbReference type="PANTHER" id="PTHR10543:SF89">
    <property type="entry name" value="CAROTENOID 9,10(9',10')-CLEAVAGE DIOXYGENASE 1"/>
    <property type="match status" value="1"/>
</dbReference>
<feature type="binding site" evidence="5">
    <location>
        <position position="285"/>
    </location>
    <ligand>
        <name>Fe cation</name>
        <dbReference type="ChEBI" id="CHEBI:24875"/>
        <note>catalytic</note>
    </ligand>
</feature>
<feature type="signal peptide" evidence="6">
    <location>
        <begin position="1"/>
        <end position="15"/>
    </location>
</feature>
<dbReference type="GO" id="GO:0016121">
    <property type="term" value="P:carotene catabolic process"/>
    <property type="evidence" value="ECO:0007669"/>
    <property type="project" value="TreeGrafter"/>
</dbReference>
<evidence type="ECO:0000313" key="8">
    <source>
        <dbReference type="Proteomes" id="UP001230188"/>
    </source>
</evidence>
<feature type="binding site" evidence="5">
    <location>
        <position position="542"/>
    </location>
    <ligand>
        <name>Fe cation</name>
        <dbReference type="ChEBI" id="CHEBI:24875"/>
        <note>catalytic</note>
    </ligand>
</feature>
<dbReference type="Pfam" id="PF03055">
    <property type="entry name" value="RPE65"/>
    <property type="match status" value="1"/>
</dbReference>
<dbReference type="InterPro" id="IPR004294">
    <property type="entry name" value="Carotenoid_Oase"/>
</dbReference>
<sequence length="548" mass="61106">MLLFAVVSWIGVAWQQRPVVVRRSWGPRGLIPVKASIGTKEGSAVFGAESSAAKAAAREAVVAREARAKDVWERIAVSSPTIFREPVVVSESAPEGLSGTWFVNGLGSCRIGDRLVHPFEAHGFIKAIRFERGVVSIQSRYVETAVQKLESWARRPLFRGAMSNVADFTFPGFVLNALSPSTRSVAQLAVRKWGDKLLAMTDNAPFYAMDTENLETVGVETLFGSLDERGMLAHTRVDHRRGTMVAAATEFKVFDDQTRVVFWEFDEAGREVSRVEHDAPFFVFHDWALTEDYYVVPFTNGIFDVSRIGNFALGRIPATDLFGFDPSATAKLLLIPRDGSREPTTADLGQFGSIFHVGPTWVSDGRLTAHVLMFDRYEFGGEMGFDVRRQTFDPIPWSEANGGPKLYRVDVDLETRQTALKKLSDIPTDMPTFFRDVDECRYVYGASGVRPEGWFPFNALSKFDLETQETTLWIPPDSAEDCVTSEPLFVPRADQEDDGWVLSLLHNVATNSTELLVFDAHDFGAGPIWSTKIAELWPWNVHTTFDPA</sequence>
<dbReference type="GO" id="GO:0010436">
    <property type="term" value="F:carotenoid dioxygenase activity"/>
    <property type="evidence" value="ECO:0007669"/>
    <property type="project" value="TreeGrafter"/>
</dbReference>
<evidence type="ECO:0008006" key="9">
    <source>
        <dbReference type="Google" id="ProtNLM"/>
    </source>
</evidence>
<evidence type="ECO:0000256" key="5">
    <source>
        <dbReference type="PIRSR" id="PIRSR604294-1"/>
    </source>
</evidence>
<keyword evidence="3" id="KW-0560">Oxidoreductase</keyword>
<comment type="similarity">
    <text evidence="1">Belongs to the carotenoid oxygenase family.</text>
</comment>
<proteinExistence type="inferred from homology"/>
<evidence type="ECO:0000256" key="4">
    <source>
        <dbReference type="ARBA" id="ARBA00023004"/>
    </source>
</evidence>
<feature type="chain" id="PRO_5042104959" description="Dioxygenase" evidence="6">
    <location>
        <begin position="16"/>
        <end position="548"/>
    </location>
</feature>
<reference evidence="7" key="1">
    <citation type="submission" date="2023-01" db="EMBL/GenBank/DDBJ databases">
        <title>Metagenome sequencing of chrysophaentin producing Chrysophaeum taylorii.</title>
        <authorList>
            <person name="Davison J."/>
            <person name="Bewley C."/>
        </authorList>
    </citation>
    <scope>NUCLEOTIDE SEQUENCE</scope>
    <source>
        <strain evidence="7">NIES-1699</strain>
    </source>
</reference>
<dbReference type="AlphaFoldDB" id="A0AAD7UK90"/>
<organism evidence="7 8">
    <name type="scientific">Chrysophaeum taylorii</name>
    <dbReference type="NCBI Taxonomy" id="2483200"/>
    <lineage>
        <taxon>Eukaryota</taxon>
        <taxon>Sar</taxon>
        <taxon>Stramenopiles</taxon>
        <taxon>Ochrophyta</taxon>
        <taxon>Pelagophyceae</taxon>
        <taxon>Pelagomonadales</taxon>
        <taxon>Pelagomonadaceae</taxon>
        <taxon>Chrysophaeum</taxon>
    </lineage>
</organism>
<accession>A0AAD7UK90</accession>
<keyword evidence="4 5" id="KW-0408">Iron</keyword>
<keyword evidence="6" id="KW-0732">Signal</keyword>
<dbReference type="Proteomes" id="UP001230188">
    <property type="component" value="Unassembled WGS sequence"/>
</dbReference>
<keyword evidence="8" id="KW-1185">Reference proteome</keyword>
<feature type="binding site" evidence="5">
    <location>
        <position position="356"/>
    </location>
    <ligand>
        <name>Fe cation</name>
        <dbReference type="ChEBI" id="CHEBI:24875"/>
        <note>catalytic</note>
    </ligand>
</feature>
<feature type="binding site" evidence="5">
    <location>
        <position position="234"/>
    </location>
    <ligand>
        <name>Fe cation</name>
        <dbReference type="ChEBI" id="CHEBI:24875"/>
        <note>catalytic</note>
    </ligand>
</feature>
<comment type="cofactor">
    <cofactor evidence="5">
        <name>Fe(2+)</name>
        <dbReference type="ChEBI" id="CHEBI:29033"/>
    </cofactor>
    <text evidence="5">Binds 1 Fe(2+) ion per subunit.</text>
</comment>
<evidence type="ECO:0000256" key="1">
    <source>
        <dbReference type="ARBA" id="ARBA00006787"/>
    </source>
</evidence>
<evidence type="ECO:0000256" key="2">
    <source>
        <dbReference type="ARBA" id="ARBA00022723"/>
    </source>
</evidence>
<dbReference type="GO" id="GO:0046872">
    <property type="term" value="F:metal ion binding"/>
    <property type="evidence" value="ECO:0007669"/>
    <property type="project" value="UniProtKB-KW"/>
</dbReference>
<evidence type="ECO:0000256" key="6">
    <source>
        <dbReference type="SAM" id="SignalP"/>
    </source>
</evidence>
<gene>
    <name evidence="7" type="ORF">CTAYLR_006637</name>
</gene>